<dbReference type="SUPFAM" id="SSF81606">
    <property type="entry name" value="PP2C-like"/>
    <property type="match status" value="1"/>
</dbReference>
<dbReference type="PROSITE" id="PS50113">
    <property type="entry name" value="PAC"/>
    <property type="match status" value="1"/>
</dbReference>
<keyword evidence="6" id="KW-1185">Reference proteome</keyword>
<feature type="domain" description="PAC" evidence="3">
    <location>
        <begin position="99"/>
        <end position="153"/>
    </location>
</feature>
<evidence type="ECO:0000256" key="1">
    <source>
        <dbReference type="ARBA" id="ARBA00022801"/>
    </source>
</evidence>
<dbReference type="InterPro" id="IPR001932">
    <property type="entry name" value="PPM-type_phosphatase-like_dom"/>
</dbReference>
<dbReference type="KEGG" id="fri:FraEuI1c_1385"/>
<dbReference type="SUPFAM" id="SSF55785">
    <property type="entry name" value="PYP-like sensor domain (PAS domain)"/>
    <property type="match status" value="1"/>
</dbReference>
<evidence type="ECO:0000313" key="5">
    <source>
        <dbReference type="EMBL" id="ADP79452.1"/>
    </source>
</evidence>
<dbReference type="SMART" id="SM00331">
    <property type="entry name" value="PP2C_SIG"/>
    <property type="match status" value="1"/>
</dbReference>
<dbReference type="Pfam" id="PF01590">
    <property type="entry name" value="GAF"/>
    <property type="match status" value="1"/>
</dbReference>
<dbReference type="AlphaFoldDB" id="E3J501"/>
<keyword evidence="1" id="KW-0378">Hydrolase</keyword>
<dbReference type="Proteomes" id="UP000002484">
    <property type="component" value="Chromosome"/>
</dbReference>
<dbReference type="EC" id="2.7.13.3" evidence="5"/>
<dbReference type="HOGENOM" id="CLU_000445_43_8_11"/>
<protein>
    <submittedName>
        <fullName evidence="5">Putative PAS/PAC sensor protein</fullName>
        <ecNumber evidence="5">2.7.13.3</ecNumber>
    </submittedName>
</protein>
<dbReference type="SMART" id="SM00086">
    <property type="entry name" value="PAC"/>
    <property type="match status" value="1"/>
</dbReference>
<evidence type="ECO:0000259" key="3">
    <source>
        <dbReference type="PROSITE" id="PS50113"/>
    </source>
</evidence>
<dbReference type="GO" id="GO:0016791">
    <property type="term" value="F:phosphatase activity"/>
    <property type="evidence" value="ECO:0007669"/>
    <property type="project" value="TreeGrafter"/>
</dbReference>
<evidence type="ECO:0000313" key="6">
    <source>
        <dbReference type="Proteomes" id="UP000002484"/>
    </source>
</evidence>
<evidence type="ECO:0000256" key="2">
    <source>
        <dbReference type="SAM" id="MobiDB-lite"/>
    </source>
</evidence>
<dbReference type="STRING" id="298654.FraEuI1c_1385"/>
<dbReference type="NCBIfam" id="TIGR00229">
    <property type="entry name" value="sensory_box"/>
    <property type="match status" value="1"/>
</dbReference>
<dbReference type="InterPro" id="IPR052016">
    <property type="entry name" value="Bact_Sigma-Reg"/>
</dbReference>
<sequence>MWTYSDGVGARRDRRSTHGEEPGATADLHLRALQSIDVSFTIADPHQPDTPLIWVNDAFTRTTGYPFAEAVGRNCRFLQGPRSDRATAAKLGDAVRERRPARVELLNYRKDGSTFWNEIVLAPVFDRDGRLTHFVGVQDDVTARVEARAEREELLARERRTRSSAELATRVEEAARGRLELLWAATNGMVSALRRAPAALRALTDVLVPGLADLAVVDLAGAEGAGVDFAGDLAGGEGSGRIALSGLDGGLVAAFIAAEAAGEPAGPARGLVGQILATGQPVLISQVSEADLAAATTCPAQLDAYRRLRPRSIIAVPLSAGGRAVGTLRLISTTASRHHYDRDDLNLTVELGRRAGLLLENAHLYGRAHAVAETLQRSLLPDMPNIPGLTFAARYLPASDTARVGGDWYDVLLLPGGKVGLAIGDVMGHDLPAAAAMAQFRSTLRAYAWELVGPGEVLDRLDRLVQGLAMDSFATAFFAILEPDPAGGGATLTYANAGHLPPLLSLGGTGEHAVRPLTGAQSIMLGVTATRGRDEVSVPFPAGSTLLLYTDGLVEQRGQDIDDGIGLAAARLAGYAPAAGAARTGLARAELEELADTLIREVAGDEPQQDDIAVLLVQLAGDVLPTWD</sequence>
<reference evidence="5 6" key="1">
    <citation type="submission" date="2010-10" db="EMBL/GenBank/DDBJ databases">
        <title>Complete sequence of Frankia sp. EuI1c.</title>
        <authorList>
            <consortium name="US DOE Joint Genome Institute"/>
            <person name="Lucas S."/>
            <person name="Copeland A."/>
            <person name="Lapidus A."/>
            <person name="Cheng J.-F."/>
            <person name="Bruce D."/>
            <person name="Goodwin L."/>
            <person name="Pitluck S."/>
            <person name="Chertkov O."/>
            <person name="Detter J.C."/>
            <person name="Han C."/>
            <person name="Tapia R."/>
            <person name="Land M."/>
            <person name="Hauser L."/>
            <person name="Jeffries C."/>
            <person name="Kyrpides N."/>
            <person name="Ivanova N."/>
            <person name="Mikhailova N."/>
            <person name="Beauchemin N."/>
            <person name="Sen A."/>
            <person name="Sur S.A."/>
            <person name="Gtari M."/>
            <person name="Wall L."/>
            <person name="Tisa L."/>
            <person name="Woyke T."/>
        </authorList>
    </citation>
    <scope>NUCLEOTIDE SEQUENCE [LARGE SCALE GENOMIC DNA]</scope>
    <source>
        <strain evidence="6">DSM 45817 / CECT 9037 / EuI1c</strain>
    </source>
</reference>
<dbReference type="SUPFAM" id="SSF55781">
    <property type="entry name" value="GAF domain-like"/>
    <property type="match status" value="1"/>
</dbReference>
<dbReference type="Pfam" id="PF07228">
    <property type="entry name" value="SpoIIE"/>
    <property type="match status" value="1"/>
</dbReference>
<dbReference type="InterPro" id="IPR000014">
    <property type="entry name" value="PAS"/>
</dbReference>
<dbReference type="InterPro" id="IPR000700">
    <property type="entry name" value="PAS-assoc_C"/>
</dbReference>
<dbReference type="CDD" id="cd00130">
    <property type="entry name" value="PAS"/>
    <property type="match status" value="1"/>
</dbReference>
<proteinExistence type="predicted"/>
<dbReference type="PANTHER" id="PTHR43156:SF2">
    <property type="entry name" value="STAGE II SPORULATION PROTEIN E"/>
    <property type="match status" value="1"/>
</dbReference>
<accession>E3J501</accession>
<dbReference type="InterPro" id="IPR001610">
    <property type="entry name" value="PAC"/>
</dbReference>
<dbReference type="eggNOG" id="COG2208">
    <property type="taxonomic scope" value="Bacteria"/>
</dbReference>
<dbReference type="Gene3D" id="3.30.450.20">
    <property type="entry name" value="PAS domain"/>
    <property type="match status" value="1"/>
</dbReference>
<dbReference type="Gene3D" id="3.60.40.10">
    <property type="entry name" value="PPM-type phosphatase domain"/>
    <property type="match status" value="1"/>
</dbReference>
<dbReference type="GO" id="GO:0004673">
    <property type="term" value="F:protein histidine kinase activity"/>
    <property type="evidence" value="ECO:0007669"/>
    <property type="project" value="UniProtKB-EC"/>
</dbReference>
<dbReference type="PROSITE" id="PS51746">
    <property type="entry name" value="PPM_2"/>
    <property type="match status" value="1"/>
</dbReference>
<dbReference type="EMBL" id="CP002299">
    <property type="protein sequence ID" value="ADP79452.1"/>
    <property type="molecule type" value="Genomic_DNA"/>
</dbReference>
<dbReference type="Pfam" id="PF13426">
    <property type="entry name" value="PAS_9"/>
    <property type="match status" value="1"/>
</dbReference>
<gene>
    <name evidence="5" type="ordered locus">FraEuI1c_1385</name>
</gene>
<dbReference type="InterPro" id="IPR036457">
    <property type="entry name" value="PPM-type-like_dom_sf"/>
</dbReference>
<organism evidence="5 6">
    <name type="scientific">Pseudofrankia inefficax (strain DSM 45817 / CECT 9037 / DDB 130130 / EuI1c)</name>
    <name type="common">Frankia inefficax</name>
    <dbReference type="NCBI Taxonomy" id="298654"/>
    <lineage>
        <taxon>Bacteria</taxon>
        <taxon>Bacillati</taxon>
        <taxon>Actinomycetota</taxon>
        <taxon>Actinomycetes</taxon>
        <taxon>Frankiales</taxon>
        <taxon>Frankiaceae</taxon>
        <taxon>Pseudofrankia</taxon>
    </lineage>
</organism>
<keyword evidence="5" id="KW-0808">Transferase</keyword>
<dbReference type="InterPro" id="IPR003018">
    <property type="entry name" value="GAF"/>
</dbReference>
<name>E3J501_PSEI1</name>
<dbReference type="PANTHER" id="PTHR43156">
    <property type="entry name" value="STAGE II SPORULATION PROTEIN E-RELATED"/>
    <property type="match status" value="1"/>
</dbReference>
<feature type="region of interest" description="Disordered" evidence="2">
    <location>
        <begin position="1"/>
        <end position="25"/>
    </location>
</feature>
<dbReference type="Gene3D" id="3.30.450.40">
    <property type="match status" value="1"/>
</dbReference>
<feature type="domain" description="PPM-type phosphatase" evidence="4">
    <location>
        <begin position="390"/>
        <end position="619"/>
    </location>
</feature>
<dbReference type="SMART" id="SM00065">
    <property type="entry name" value="GAF"/>
    <property type="match status" value="1"/>
</dbReference>
<dbReference type="InterPro" id="IPR029016">
    <property type="entry name" value="GAF-like_dom_sf"/>
</dbReference>
<dbReference type="InterPro" id="IPR035965">
    <property type="entry name" value="PAS-like_dom_sf"/>
</dbReference>
<evidence type="ECO:0000259" key="4">
    <source>
        <dbReference type="PROSITE" id="PS51746"/>
    </source>
</evidence>
<dbReference type="InParanoid" id="E3J501"/>